<evidence type="ECO:0000313" key="7">
    <source>
        <dbReference type="Proteomes" id="UP000694700"/>
    </source>
</evidence>
<dbReference type="FunFam" id="3.40.50.300:FF:000366">
    <property type="entry name" value="GTPase, IMAP family member 2"/>
    <property type="match status" value="1"/>
</dbReference>
<proteinExistence type="inferred from homology"/>
<dbReference type="SUPFAM" id="SSF52540">
    <property type="entry name" value="P-loop containing nucleoside triphosphate hydrolases"/>
    <property type="match status" value="1"/>
</dbReference>
<evidence type="ECO:0000313" key="6">
    <source>
        <dbReference type="Ensembl" id="ENSCCRP00015045179.1"/>
    </source>
</evidence>
<accession>A0A8C1Z0Z2</accession>
<keyword evidence="4" id="KW-1133">Transmembrane helix</keyword>
<evidence type="ECO:0000256" key="2">
    <source>
        <dbReference type="ARBA" id="ARBA00022741"/>
    </source>
</evidence>
<keyword evidence="2" id="KW-0547">Nucleotide-binding</keyword>
<dbReference type="Pfam" id="PF04548">
    <property type="entry name" value="AIG1"/>
    <property type="match status" value="1"/>
</dbReference>
<reference evidence="6" key="1">
    <citation type="submission" date="2025-08" db="UniProtKB">
        <authorList>
            <consortium name="Ensembl"/>
        </authorList>
    </citation>
    <scope>IDENTIFICATION</scope>
</reference>
<dbReference type="InterPro" id="IPR027417">
    <property type="entry name" value="P-loop_NTPase"/>
</dbReference>
<feature type="domain" description="AIG1-type G" evidence="5">
    <location>
        <begin position="71"/>
        <end position="271"/>
    </location>
</feature>
<keyword evidence="4" id="KW-0472">Membrane</keyword>
<evidence type="ECO:0000256" key="3">
    <source>
        <dbReference type="ARBA" id="ARBA00023134"/>
    </source>
</evidence>
<keyword evidence="4" id="KW-0812">Transmembrane</keyword>
<dbReference type="Gene3D" id="3.40.50.300">
    <property type="entry name" value="P-loop containing nucleotide triphosphate hydrolases"/>
    <property type="match status" value="1"/>
</dbReference>
<feature type="transmembrane region" description="Helical" evidence="4">
    <location>
        <begin position="289"/>
        <end position="318"/>
    </location>
</feature>
<dbReference type="InterPro" id="IPR006703">
    <property type="entry name" value="G_AIG1"/>
</dbReference>
<dbReference type="AlphaFoldDB" id="A0A8C1Z0Z2"/>
<organism evidence="6 7">
    <name type="scientific">Cyprinus carpio</name>
    <name type="common">Common carp</name>
    <dbReference type="NCBI Taxonomy" id="7962"/>
    <lineage>
        <taxon>Eukaryota</taxon>
        <taxon>Metazoa</taxon>
        <taxon>Chordata</taxon>
        <taxon>Craniata</taxon>
        <taxon>Vertebrata</taxon>
        <taxon>Euteleostomi</taxon>
        <taxon>Actinopterygii</taxon>
        <taxon>Neopterygii</taxon>
        <taxon>Teleostei</taxon>
        <taxon>Ostariophysi</taxon>
        <taxon>Cypriniformes</taxon>
        <taxon>Cyprinidae</taxon>
        <taxon>Cyprininae</taxon>
        <taxon>Cyprinus</taxon>
    </lineage>
</organism>
<keyword evidence="3" id="KW-0342">GTP-binding</keyword>
<dbReference type="CDD" id="cd01852">
    <property type="entry name" value="AIG1"/>
    <property type="match status" value="1"/>
</dbReference>
<evidence type="ECO:0000256" key="4">
    <source>
        <dbReference type="SAM" id="Phobius"/>
    </source>
</evidence>
<protein>
    <recommendedName>
        <fullName evidence="5">AIG1-type G domain-containing protein</fullName>
    </recommendedName>
</protein>
<feature type="transmembrane region" description="Helical" evidence="4">
    <location>
        <begin position="324"/>
        <end position="343"/>
    </location>
</feature>
<evidence type="ECO:0000259" key="5">
    <source>
        <dbReference type="PROSITE" id="PS51720"/>
    </source>
</evidence>
<dbReference type="PROSITE" id="PS51720">
    <property type="entry name" value="G_AIG1"/>
    <property type="match status" value="1"/>
</dbReference>
<dbReference type="PANTHER" id="PTHR10903">
    <property type="entry name" value="GTPASE, IMAP FAMILY MEMBER-RELATED"/>
    <property type="match status" value="1"/>
</dbReference>
<dbReference type="InterPro" id="IPR045058">
    <property type="entry name" value="GIMA/IAN/Toc"/>
</dbReference>
<name>A0A8C1Z0Z2_CYPCA</name>
<dbReference type="Ensembl" id="ENSCCRT00015046702.1">
    <property type="protein sequence ID" value="ENSCCRP00015045179.1"/>
    <property type="gene ID" value="ENSCCRG00015018754.1"/>
</dbReference>
<sequence length="345" mass="38025">MYVYMYSGPVWMKFRADFLSQSSPDSTHSVKGESESKHLCIIYCTATKRREKMFKRKKSMDDIYRTFASEQSDLRIVLLGKTGSGKSSTGNTIIGESVFKSGMSPKSITSHCQRHLTTVEDKIISVIDTPGMSDTSMTEEQLKAEIEKCVIMSAPGPHVFLLVMRLDMRYTNEEKNTVKWIQENFGEEATRYTIILFTTGDKLKGQTLDDYISEDNDLKALVKEYHDRYHLFNNEDIKNRSQVTELLKKIEKMVKENGGQHYTNEMYRKAQDKIEWEAKKQRFKGYGRTALAVIGGGTVIAVAGGAGAVAVAVAGGAVAGGAGAGRAAVTAGAAIIGAAKAGLRL</sequence>
<dbReference type="GO" id="GO:0005525">
    <property type="term" value="F:GTP binding"/>
    <property type="evidence" value="ECO:0007669"/>
    <property type="project" value="UniProtKB-KW"/>
</dbReference>
<evidence type="ECO:0000256" key="1">
    <source>
        <dbReference type="ARBA" id="ARBA00008535"/>
    </source>
</evidence>
<comment type="similarity">
    <text evidence="1">Belongs to the TRAFAC class TrmE-Era-EngA-EngB-Septin-like GTPase superfamily. AIG1/Toc34/Toc159-like paraseptin GTPase family. IAN subfamily.</text>
</comment>
<dbReference type="PANTHER" id="PTHR10903:SF188">
    <property type="entry name" value="GTPASE IMAP FAMILY MEMBER 2-LIKE-RELATED"/>
    <property type="match status" value="1"/>
</dbReference>
<dbReference type="Proteomes" id="UP000694700">
    <property type="component" value="Unplaced"/>
</dbReference>